<reference evidence="9" key="3">
    <citation type="submission" date="2022-06" db="UniProtKB">
        <authorList>
            <consortium name="EnsemblMetazoa"/>
        </authorList>
    </citation>
    <scope>IDENTIFICATION</scope>
</reference>
<keyword evidence="10" id="KW-1185">Reference proteome</keyword>
<dbReference type="SUPFAM" id="SSF47459">
    <property type="entry name" value="HLH, helix-loop-helix DNA-binding domain"/>
    <property type="match status" value="1"/>
</dbReference>
<gene>
    <name evidence="8" type="ORF">SSS_6915</name>
</gene>
<evidence type="ECO:0000313" key="8">
    <source>
        <dbReference type="EMBL" id="KAF7491576.1"/>
    </source>
</evidence>
<evidence type="ECO:0000256" key="3">
    <source>
        <dbReference type="ARBA" id="ARBA00023125"/>
    </source>
</evidence>
<dbReference type="GO" id="GO:0000981">
    <property type="term" value="F:DNA-binding transcription factor activity, RNA polymerase II-specific"/>
    <property type="evidence" value="ECO:0007669"/>
    <property type="project" value="TreeGrafter"/>
</dbReference>
<keyword evidence="4" id="KW-0804">Transcription</keyword>
<dbReference type="EMBL" id="WVUK01000059">
    <property type="protein sequence ID" value="KAF7491576.1"/>
    <property type="molecule type" value="Genomic_DNA"/>
</dbReference>
<evidence type="ECO:0000313" key="10">
    <source>
        <dbReference type="Proteomes" id="UP000070412"/>
    </source>
</evidence>
<feature type="region of interest" description="Disordered" evidence="6">
    <location>
        <begin position="66"/>
        <end position="90"/>
    </location>
</feature>
<dbReference type="InterPro" id="IPR011598">
    <property type="entry name" value="bHLH_dom"/>
</dbReference>
<evidence type="ECO:0000256" key="4">
    <source>
        <dbReference type="ARBA" id="ARBA00023163"/>
    </source>
</evidence>
<dbReference type="Gene3D" id="4.10.280.10">
    <property type="entry name" value="Helix-loop-helix DNA-binding domain"/>
    <property type="match status" value="1"/>
</dbReference>
<comment type="subcellular location">
    <subcellularLocation>
        <location evidence="1">Nucleus</location>
    </subcellularLocation>
</comment>
<protein>
    <submittedName>
        <fullName evidence="8">Max-like protein X</fullName>
    </submittedName>
</protein>
<organism evidence="8">
    <name type="scientific">Sarcoptes scabiei</name>
    <name type="common">Itch mite</name>
    <name type="synonym">Acarus scabiei</name>
    <dbReference type="NCBI Taxonomy" id="52283"/>
    <lineage>
        <taxon>Eukaryota</taxon>
        <taxon>Metazoa</taxon>
        <taxon>Ecdysozoa</taxon>
        <taxon>Arthropoda</taxon>
        <taxon>Chelicerata</taxon>
        <taxon>Arachnida</taxon>
        <taxon>Acari</taxon>
        <taxon>Acariformes</taxon>
        <taxon>Sarcoptiformes</taxon>
        <taxon>Astigmata</taxon>
        <taxon>Psoroptidia</taxon>
        <taxon>Sarcoptoidea</taxon>
        <taxon>Sarcoptidae</taxon>
        <taxon>Sarcoptinae</taxon>
        <taxon>Sarcoptes</taxon>
    </lineage>
</organism>
<dbReference type="GO" id="GO:0046983">
    <property type="term" value="F:protein dimerization activity"/>
    <property type="evidence" value="ECO:0007669"/>
    <property type="project" value="InterPro"/>
</dbReference>
<evidence type="ECO:0000259" key="7">
    <source>
        <dbReference type="PROSITE" id="PS50888"/>
    </source>
</evidence>
<dbReference type="PANTHER" id="PTHR15741:SF25">
    <property type="entry name" value="MAX-LIKE PROTEIN X"/>
    <property type="match status" value="1"/>
</dbReference>
<reference evidence="10" key="1">
    <citation type="journal article" date="2020" name="PLoS Negl. Trop. Dis.">
        <title>High-quality nuclear genome for Sarcoptes scabiei-A critical resource for a neglected parasite.</title>
        <authorList>
            <person name="Korhonen P.K."/>
            <person name="Gasser R.B."/>
            <person name="Ma G."/>
            <person name="Wang T."/>
            <person name="Stroehlein A.J."/>
            <person name="Young N.D."/>
            <person name="Ang C.S."/>
            <person name="Fernando D.D."/>
            <person name="Lu H.C."/>
            <person name="Taylor S."/>
            <person name="Reynolds S.L."/>
            <person name="Mofiz E."/>
            <person name="Najaraj S.H."/>
            <person name="Gowda H."/>
            <person name="Madugundu A."/>
            <person name="Renuse S."/>
            <person name="Holt D."/>
            <person name="Pandey A."/>
            <person name="Papenfuss A.T."/>
            <person name="Fischer K."/>
        </authorList>
    </citation>
    <scope>NUCLEOTIDE SEQUENCE [LARGE SCALE GENOMIC DNA]</scope>
</reference>
<reference evidence="8" key="2">
    <citation type="submission" date="2020-01" db="EMBL/GenBank/DDBJ databases">
        <authorList>
            <person name="Korhonen P.K.K."/>
            <person name="Guangxu M.G."/>
            <person name="Wang T.W."/>
            <person name="Stroehlein A.J.S."/>
            <person name="Young N.D."/>
            <person name="Ang C.-S.A."/>
            <person name="Fernando D.W.F."/>
            <person name="Lu H.L."/>
            <person name="Taylor S.T."/>
            <person name="Ehtesham M.E.M."/>
            <person name="Najaraj S.H.N."/>
            <person name="Harsha G.H.G."/>
            <person name="Madugundu A.M."/>
            <person name="Renuse S.R."/>
            <person name="Holt D.H."/>
            <person name="Pandey A.P."/>
            <person name="Papenfuss A.P."/>
            <person name="Gasser R.B.G."/>
            <person name="Fischer K.F."/>
        </authorList>
    </citation>
    <scope>NUCLEOTIDE SEQUENCE</scope>
    <source>
        <strain evidence="8">SSS_KF_BRIS2020</strain>
    </source>
</reference>
<dbReference type="AlphaFoldDB" id="A0A834R7P9"/>
<dbReference type="EnsemblMetazoa" id="SSS_6915s_mrna">
    <property type="protein sequence ID" value="KAF7491576.1"/>
    <property type="gene ID" value="SSS_6915"/>
</dbReference>
<dbReference type="GO" id="GO:0000978">
    <property type="term" value="F:RNA polymerase II cis-regulatory region sequence-specific DNA binding"/>
    <property type="evidence" value="ECO:0007669"/>
    <property type="project" value="TreeGrafter"/>
</dbReference>
<dbReference type="Proteomes" id="UP000070412">
    <property type="component" value="Unassembled WGS sequence"/>
</dbReference>
<evidence type="ECO:0000313" key="9">
    <source>
        <dbReference type="EnsemblMetazoa" id="KAF7491576.1"/>
    </source>
</evidence>
<dbReference type="OrthoDB" id="5778525at2759"/>
<dbReference type="InterPro" id="IPR052207">
    <property type="entry name" value="Max-like/E-box_TFs"/>
</dbReference>
<accession>A0A834R7P9</accession>
<dbReference type="InterPro" id="IPR036638">
    <property type="entry name" value="HLH_DNA-bd_sf"/>
</dbReference>
<evidence type="ECO:0000256" key="1">
    <source>
        <dbReference type="ARBA" id="ARBA00004123"/>
    </source>
</evidence>
<dbReference type="PANTHER" id="PTHR15741">
    <property type="entry name" value="BASIC HELIX-LOOP-HELIX ZIP TRANSCRIPTION FACTOR"/>
    <property type="match status" value="1"/>
</dbReference>
<proteinExistence type="predicted"/>
<evidence type="ECO:0000256" key="6">
    <source>
        <dbReference type="SAM" id="MobiDB-lite"/>
    </source>
</evidence>
<keyword evidence="3" id="KW-0238">DNA-binding</keyword>
<evidence type="ECO:0000256" key="5">
    <source>
        <dbReference type="ARBA" id="ARBA00023242"/>
    </source>
</evidence>
<keyword evidence="2" id="KW-0805">Transcription regulation</keyword>
<sequence length="311" mass="37038">MFRFENSSGRMSLKNYQNDFDNKNQSNYSIDLMPFTMISDEDEDEEDYDNTEDDLVSLHGISRERSSKNSFLSHKDRRRKAHTKAEQKRRDAIKKGYENLQSLVPGCLRSDEEVFGNKLSKAAVLQKSIEYIQAIKEENLNREKKLDHFRKEVLGLRIIHKNYEKMARKYQQSSLSQNRDTFDLKSSLPAMTDSFKLEIFKNFCDNLFQSFDRTVQTDNFNQLSAGTIWWLEENCDQCNLQRIMLNIIEPIKFSFRHYYQQPQNVDYFPAYYEFNNLPNETQNPTNQLHHHHCKDYYYPQASNQNCLEKNC</sequence>
<evidence type="ECO:0000256" key="2">
    <source>
        <dbReference type="ARBA" id="ARBA00023015"/>
    </source>
</evidence>
<keyword evidence="5" id="KW-0539">Nucleus</keyword>
<dbReference type="SMART" id="SM00353">
    <property type="entry name" value="HLH"/>
    <property type="match status" value="1"/>
</dbReference>
<dbReference type="GO" id="GO:0005634">
    <property type="term" value="C:nucleus"/>
    <property type="evidence" value="ECO:0007669"/>
    <property type="project" value="UniProtKB-SubCell"/>
</dbReference>
<feature type="domain" description="BHLH" evidence="7">
    <location>
        <begin position="77"/>
        <end position="135"/>
    </location>
</feature>
<dbReference type="Pfam" id="PF00010">
    <property type="entry name" value="HLH"/>
    <property type="match status" value="1"/>
</dbReference>
<dbReference type="PROSITE" id="PS50888">
    <property type="entry name" value="BHLH"/>
    <property type="match status" value="1"/>
</dbReference>
<name>A0A834R7P9_SARSC</name>